<proteinExistence type="predicted"/>
<keyword evidence="3" id="KW-1185">Reference proteome</keyword>
<accession>A0A4Q9DYQ2</accession>
<sequence>MNKKLKKTIVSIALTASLMNVCSYAAWADEPVPAKIVKSAASAQYYNLTDKLDVQITSMLNERADSGTRIGVTIKMRNNGTSVTRVPDYELRVTTSDNVTYTLQPSAANVKSVQPKTEAQLSYLAVIDRTDDVQLNDVSWIDVDYYVYPKKETLIVSAPVATSPWKGSDSVISDENALLKWSDTFTLPYSDSKIEYTPTGIHKELTDKGTVYVVQLIAVNPSDKRETVPSFTLDGKSKTKNFAGKRVEQDAIVIESKEQKYIHFAIPTDQDTLLTSLNVLTSETFASASATGASSAVQYQVGRYNIALENALKNGALPYTLGQAMAFDSRSDLIHPDLQVSLVEFTMDKNDEEGSQKVTGKFLLKNKSDRPMTVPNFDVSLLSTDGYEYSGARQKTVAASILPNSGVIVNFGFTLPSTESGQNLTVKVQDAVTAAPYKTTIAAYSAPLQAPPKGDKFSMYPFDITVENWDISYLFSNLMFSYKGKFILDIKRQNETQVDNNYSKLQFELYDGIGRLVGTSTKAMIGQGRLVSGENNITFDGSSEQFESPLRLKVFEIFPTANGDAKRLLAEFEK</sequence>
<organism evidence="2 3">
    <name type="scientific">Paenibacillus thalictri</name>
    <dbReference type="NCBI Taxonomy" id="2527873"/>
    <lineage>
        <taxon>Bacteria</taxon>
        <taxon>Bacillati</taxon>
        <taxon>Bacillota</taxon>
        <taxon>Bacilli</taxon>
        <taxon>Bacillales</taxon>
        <taxon>Paenibacillaceae</taxon>
        <taxon>Paenibacillus</taxon>
    </lineage>
</organism>
<gene>
    <name evidence="2" type="ORF">EYB31_03895</name>
</gene>
<feature type="chain" id="PRO_5039696601" description="DUF4352 domain-containing protein" evidence="1">
    <location>
        <begin position="29"/>
        <end position="574"/>
    </location>
</feature>
<dbReference type="RefSeq" id="WP_131011952.1">
    <property type="nucleotide sequence ID" value="NZ_SIRE01000003.1"/>
</dbReference>
<protein>
    <recommendedName>
        <fullName evidence="4">DUF4352 domain-containing protein</fullName>
    </recommendedName>
</protein>
<evidence type="ECO:0000256" key="1">
    <source>
        <dbReference type="SAM" id="SignalP"/>
    </source>
</evidence>
<name>A0A4Q9DYQ2_9BACL</name>
<keyword evidence="1" id="KW-0732">Signal</keyword>
<reference evidence="2 3" key="1">
    <citation type="submission" date="2019-02" db="EMBL/GenBank/DDBJ databases">
        <title>Paenibacillus sp. nov., isolated from surface-sterilized tissue of Thalictrum simplex L.</title>
        <authorList>
            <person name="Tuo L."/>
        </authorList>
    </citation>
    <scope>NUCLEOTIDE SEQUENCE [LARGE SCALE GENOMIC DNA]</scope>
    <source>
        <strain evidence="2 3">N2SHLJ1</strain>
    </source>
</reference>
<dbReference type="EMBL" id="SIRE01000003">
    <property type="protein sequence ID" value="TBL81240.1"/>
    <property type="molecule type" value="Genomic_DNA"/>
</dbReference>
<dbReference type="Proteomes" id="UP000293142">
    <property type="component" value="Unassembled WGS sequence"/>
</dbReference>
<dbReference type="AlphaFoldDB" id="A0A4Q9DYQ2"/>
<feature type="signal peptide" evidence="1">
    <location>
        <begin position="1"/>
        <end position="28"/>
    </location>
</feature>
<dbReference type="OrthoDB" id="2545931at2"/>
<evidence type="ECO:0008006" key="4">
    <source>
        <dbReference type="Google" id="ProtNLM"/>
    </source>
</evidence>
<evidence type="ECO:0000313" key="2">
    <source>
        <dbReference type="EMBL" id="TBL81240.1"/>
    </source>
</evidence>
<comment type="caution">
    <text evidence="2">The sequence shown here is derived from an EMBL/GenBank/DDBJ whole genome shotgun (WGS) entry which is preliminary data.</text>
</comment>
<evidence type="ECO:0000313" key="3">
    <source>
        <dbReference type="Proteomes" id="UP000293142"/>
    </source>
</evidence>